<keyword evidence="2" id="KW-1185">Reference proteome</keyword>
<dbReference type="Proteomes" id="UP000326939">
    <property type="component" value="Chromosome 13"/>
</dbReference>
<dbReference type="EMBL" id="VDCV01000013">
    <property type="protein sequence ID" value="KAB5530138.1"/>
    <property type="molecule type" value="Genomic_DNA"/>
</dbReference>
<evidence type="ECO:0000313" key="2">
    <source>
        <dbReference type="Proteomes" id="UP000326939"/>
    </source>
</evidence>
<evidence type="ECO:0000313" key="1">
    <source>
        <dbReference type="EMBL" id="KAB5530138.1"/>
    </source>
</evidence>
<sequence length="148" mass="16152">MLVHAADTTCGKSNFDVCGKALIASAKLDPVPPPTSTKDPTPLELILRCEFPDFTATYRILLINMANSTFVNNNNELSKNCYKSIPSDGEVMVMDAALAVTPENSAAARDTAHMDAPHLDLSARNSFPRTLANNYGFVKYLVVNVREF</sequence>
<name>A0A5N5KIP6_9ROSI</name>
<accession>A0A5N5KIP6</accession>
<organism evidence="1 2">
    <name type="scientific">Salix brachista</name>
    <dbReference type="NCBI Taxonomy" id="2182728"/>
    <lineage>
        <taxon>Eukaryota</taxon>
        <taxon>Viridiplantae</taxon>
        <taxon>Streptophyta</taxon>
        <taxon>Embryophyta</taxon>
        <taxon>Tracheophyta</taxon>
        <taxon>Spermatophyta</taxon>
        <taxon>Magnoliopsida</taxon>
        <taxon>eudicotyledons</taxon>
        <taxon>Gunneridae</taxon>
        <taxon>Pentapetalae</taxon>
        <taxon>rosids</taxon>
        <taxon>fabids</taxon>
        <taxon>Malpighiales</taxon>
        <taxon>Salicaceae</taxon>
        <taxon>Saliceae</taxon>
        <taxon>Salix</taxon>
    </lineage>
</organism>
<protein>
    <submittedName>
        <fullName evidence="1">Uncharacterized protein</fullName>
    </submittedName>
</protein>
<dbReference type="AlphaFoldDB" id="A0A5N5KIP6"/>
<reference evidence="2" key="1">
    <citation type="journal article" date="2019" name="Gigascience">
        <title>De novo genome assembly of the endangered Acer yangbiense, a plant species with extremely small populations endemic to Yunnan Province, China.</title>
        <authorList>
            <person name="Yang J."/>
            <person name="Wariss H.M."/>
            <person name="Tao L."/>
            <person name="Zhang R."/>
            <person name="Yun Q."/>
            <person name="Hollingsworth P."/>
            <person name="Dao Z."/>
            <person name="Luo G."/>
            <person name="Guo H."/>
            <person name="Ma Y."/>
            <person name="Sun W."/>
        </authorList>
    </citation>
    <scope>NUCLEOTIDE SEQUENCE [LARGE SCALE GENOMIC DNA]</scope>
    <source>
        <strain evidence="2">cv. br00</strain>
    </source>
</reference>
<comment type="caution">
    <text evidence="1">The sequence shown here is derived from an EMBL/GenBank/DDBJ whole genome shotgun (WGS) entry which is preliminary data.</text>
</comment>
<proteinExistence type="predicted"/>
<gene>
    <name evidence="1" type="ORF">DKX38_020219</name>
</gene>